<name>A0A7X0F9Q3_9HYPH</name>
<protein>
    <submittedName>
        <fullName evidence="3">Putative DNA-binding WGR domain protein</fullName>
    </submittedName>
</protein>
<dbReference type="SMART" id="SM00773">
    <property type="entry name" value="WGR"/>
    <property type="match status" value="1"/>
</dbReference>
<organism evidence="3 4">
    <name type="scientific">Aminobacter aganoensis</name>
    <dbReference type="NCBI Taxonomy" id="83264"/>
    <lineage>
        <taxon>Bacteria</taxon>
        <taxon>Pseudomonadati</taxon>
        <taxon>Pseudomonadota</taxon>
        <taxon>Alphaproteobacteria</taxon>
        <taxon>Hyphomicrobiales</taxon>
        <taxon>Phyllobacteriaceae</taxon>
        <taxon>Aminobacter</taxon>
    </lineage>
</organism>
<keyword evidence="1" id="KW-1133">Transmembrane helix</keyword>
<evidence type="ECO:0000259" key="2">
    <source>
        <dbReference type="PROSITE" id="PS51977"/>
    </source>
</evidence>
<dbReference type="SUPFAM" id="SSF142921">
    <property type="entry name" value="WGR domain-like"/>
    <property type="match status" value="1"/>
</dbReference>
<dbReference type="CDD" id="cd07996">
    <property type="entry name" value="WGR_MMR_like"/>
    <property type="match status" value="1"/>
</dbReference>
<keyword evidence="1" id="KW-0812">Transmembrane</keyword>
<evidence type="ECO:0000313" key="3">
    <source>
        <dbReference type="EMBL" id="MBB6355721.1"/>
    </source>
</evidence>
<dbReference type="Proteomes" id="UP000536262">
    <property type="component" value="Unassembled WGS sequence"/>
</dbReference>
<dbReference type="Pfam" id="PF05406">
    <property type="entry name" value="WGR"/>
    <property type="match status" value="1"/>
</dbReference>
<comment type="caution">
    <text evidence="3">The sequence shown here is derived from an EMBL/GenBank/DDBJ whole genome shotgun (WGS) entry which is preliminary data.</text>
</comment>
<proteinExistence type="predicted"/>
<reference evidence="3 4" key="1">
    <citation type="submission" date="2020-08" db="EMBL/GenBank/DDBJ databases">
        <title>Genomic Encyclopedia of Type Strains, Phase IV (KMG-IV): sequencing the most valuable type-strain genomes for metagenomic binning, comparative biology and taxonomic classification.</title>
        <authorList>
            <person name="Goeker M."/>
        </authorList>
    </citation>
    <scope>NUCLEOTIDE SEQUENCE [LARGE SCALE GENOMIC DNA]</scope>
    <source>
        <strain evidence="3 4">DSM 7051</strain>
    </source>
</reference>
<dbReference type="Gene3D" id="2.20.140.10">
    <property type="entry name" value="WGR domain"/>
    <property type="match status" value="1"/>
</dbReference>
<dbReference type="AlphaFoldDB" id="A0A7X0F9Q3"/>
<dbReference type="PROSITE" id="PS51977">
    <property type="entry name" value="WGR"/>
    <property type="match status" value="1"/>
</dbReference>
<keyword evidence="1" id="KW-0472">Membrane</keyword>
<dbReference type="InterPro" id="IPR036930">
    <property type="entry name" value="WGR_dom_sf"/>
</dbReference>
<keyword evidence="4" id="KW-1185">Reference proteome</keyword>
<dbReference type="InterPro" id="IPR049809">
    <property type="entry name" value="YehF/YfeS-like_WGR"/>
</dbReference>
<sequence>MQKPDMLHLHRIDPARNIARFYVLSVTPTLFGSASLVRHWGRMGTLGRTRIDLFGAHGDAEAELHRMARIKRRRGYVDVERESGM</sequence>
<feature type="transmembrane region" description="Helical" evidence="1">
    <location>
        <begin position="21"/>
        <end position="40"/>
    </location>
</feature>
<evidence type="ECO:0000256" key="1">
    <source>
        <dbReference type="SAM" id="Phobius"/>
    </source>
</evidence>
<evidence type="ECO:0000313" key="4">
    <source>
        <dbReference type="Proteomes" id="UP000536262"/>
    </source>
</evidence>
<accession>A0A7X0F9Q3</accession>
<dbReference type="RefSeq" id="WP_184700130.1">
    <property type="nucleotide sequence ID" value="NZ_BAABEG010000005.1"/>
</dbReference>
<dbReference type="InterPro" id="IPR008893">
    <property type="entry name" value="WGR_domain"/>
</dbReference>
<gene>
    <name evidence="3" type="ORF">GGR00_003526</name>
</gene>
<dbReference type="EMBL" id="JACHOU010000009">
    <property type="protein sequence ID" value="MBB6355721.1"/>
    <property type="molecule type" value="Genomic_DNA"/>
</dbReference>
<keyword evidence="3" id="KW-0238">DNA-binding</keyword>
<feature type="domain" description="WGR" evidence="2">
    <location>
        <begin position="1"/>
        <end position="85"/>
    </location>
</feature>
<dbReference type="GO" id="GO:0003677">
    <property type="term" value="F:DNA binding"/>
    <property type="evidence" value="ECO:0007669"/>
    <property type="project" value="UniProtKB-KW"/>
</dbReference>